<name>A0A226EH18_FOLCA</name>
<dbReference type="SUPFAM" id="SSF51197">
    <property type="entry name" value="Clavaminate synthase-like"/>
    <property type="match status" value="1"/>
</dbReference>
<evidence type="ECO:0000256" key="12">
    <source>
        <dbReference type="ARBA" id="ARBA00023306"/>
    </source>
</evidence>
<comment type="subcellular location">
    <subcellularLocation>
        <location evidence="2">Nucleus</location>
    </subcellularLocation>
</comment>
<dbReference type="PROSITE" id="PS51184">
    <property type="entry name" value="JMJC"/>
    <property type="match status" value="1"/>
</dbReference>
<dbReference type="STRING" id="158441.A0A226EH18"/>
<feature type="domain" description="JmjC" evidence="14">
    <location>
        <begin position="330"/>
        <end position="466"/>
    </location>
</feature>
<evidence type="ECO:0000256" key="11">
    <source>
        <dbReference type="ARBA" id="ARBA00023242"/>
    </source>
</evidence>
<dbReference type="GO" id="GO:0008168">
    <property type="term" value="F:methyltransferase activity"/>
    <property type="evidence" value="ECO:0007669"/>
    <property type="project" value="UniProtKB-KW"/>
</dbReference>
<protein>
    <recommendedName>
        <fullName evidence="13">JmjC domain-containing protein 5</fullName>
    </recommendedName>
</protein>
<keyword evidence="15" id="KW-0808">Transferase</keyword>
<evidence type="ECO:0000313" key="15">
    <source>
        <dbReference type="EMBL" id="OXA56925.1"/>
    </source>
</evidence>
<dbReference type="Gene3D" id="2.60.120.650">
    <property type="entry name" value="Cupin"/>
    <property type="match status" value="1"/>
</dbReference>
<keyword evidence="3" id="KW-0479">Metal-binding</keyword>
<dbReference type="Pfam" id="PF24472">
    <property type="entry name" value="ARM_KDM8_N"/>
    <property type="match status" value="1"/>
</dbReference>
<organism evidence="15 16">
    <name type="scientific">Folsomia candida</name>
    <name type="common">Springtail</name>
    <dbReference type="NCBI Taxonomy" id="158441"/>
    <lineage>
        <taxon>Eukaryota</taxon>
        <taxon>Metazoa</taxon>
        <taxon>Ecdysozoa</taxon>
        <taxon>Arthropoda</taxon>
        <taxon>Hexapoda</taxon>
        <taxon>Collembola</taxon>
        <taxon>Entomobryomorpha</taxon>
        <taxon>Isotomoidea</taxon>
        <taxon>Isotomidae</taxon>
        <taxon>Proisotominae</taxon>
        <taxon>Folsomia</taxon>
    </lineage>
</organism>
<dbReference type="GO" id="GO:0048511">
    <property type="term" value="P:rhythmic process"/>
    <property type="evidence" value="ECO:0007669"/>
    <property type="project" value="UniProtKB-KW"/>
</dbReference>
<evidence type="ECO:0000256" key="8">
    <source>
        <dbReference type="ARBA" id="ARBA00023015"/>
    </source>
</evidence>
<dbReference type="Pfam" id="PF13621">
    <property type="entry name" value="Cupin_8"/>
    <property type="match status" value="1"/>
</dbReference>
<evidence type="ECO:0000256" key="5">
    <source>
        <dbReference type="ARBA" id="ARBA00022964"/>
    </source>
</evidence>
<dbReference type="OrthoDB" id="47172at2759"/>
<evidence type="ECO:0000256" key="6">
    <source>
        <dbReference type="ARBA" id="ARBA00023002"/>
    </source>
</evidence>
<dbReference type="PANTHER" id="PTHR12461">
    <property type="entry name" value="HYPOXIA-INDUCIBLE FACTOR 1 ALPHA INHIBITOR-RELATED"/>
    <property type="match status" value="1"/>
</dbReference>
<dbReference type="OMA" id="TINHWPA"/>
<dbReference type="InterPro" id="IPR056520">
    <property type="entry name" value="ARM_KDM8_N"/>
</dbReference>
<evidence type="ECO:0000259" key="14">
    <source>
        <dbReference type="PROSITE" id="PS51184"/>
    </source>
</evidence>
<proteinExistence type="predicted"/>
<dbReference type="PANTHER" id="PTHR12461:SF106">
    <property type="entry name" value="BIFUNCTIONAL PEPTIDASE AND ARGINYL-HYDROXYLASE JMJD5"/>
    <property type="match status" value="1"/>
</dbReference>
<evidence type="ECO:0000256" key="3">
    <source>
        <dbReference type="ARBA" id="ARBA00022723"/>
    </source>
</evidence>
<dbReference type="AlphaFoldDB" id="A0A226EH18"/>
<sequence>MMENPTAEAPTCLNYHTKPLSQAMLAFLCEEDTLFHDPKRLLDDELSLYDGDNTLKLALLKMVRTLVSIKNWVNKTPQSGNHNEHGQLGEPLRSQVSNCLTMLDIVRDTYVWEQLNVGHWKTVAPGWRRAYTFLCICKTIFMAIFQKPSMDIIKECDMGLLMGEPITYGILDNVLLRFAQDLSSELRVLNEGEEVVKKPSSLVQEIPLPVVGRSQCPESRFEIELIDNPSLEHFLNIMKKQCPVLISGGIDHWPARRKWNIEYICKTAGFRTVPVELGSKYTSDDWTQKLMRVEDFVNSYILKTCTNITKEDSSELPRGVGYIAQHRLFEQITELGEDIKVPDYCFLGESKQVETNAWFGPGNTVSPNHYDPKHNLLAQVFGAKLVRLYPPSESQYLRPFPATSILFNTSQVDLDDPLVLEKYPDLRHAKYCEFILSPGSMLYIPPKWWHYITSLTPSFSISFWFE</sequence>
<keyword evidence="15" id="KW-0489">Methyltransferase</keyword>
<evidence type="ECO:0000256" key="10">
    <source>
        <dbReference type="ARBA" id="ARBA00023163"/>
    </source>
</evidence>
<keyword evidence="4" id="KW-0156">Chromatin regulator</keyword>
<comment type="caution">
    <text evidence="15">The sequence shown here is derived from an EMBL/GenBank/DDBJ whole genome shotgun (WGS) entry which is preliminary data.</text>
</comment>
<dbReference type="GO" id="GO:0051864">
    <property type="term" value="F:histone H3K36 demethylase activity"/>
    <property type="evidence" value="ECO:0007669"/>
    <property type="project" value="TreeGrafter"/>
</dbReference>
<reference evidence="15 16" key="1">
    <citation type="submission" date="2015-12" db="EMBL/GenBank/DDBJ databases">
        <title>The genome of Folsomia candida.</title>
        <authorList>
            <person name="Faddeeva A."/>
            <person name="Derks M.F."/>
            <person name="Anvar Y."/>
            <person name="Smit S."/>
            <person name="Van Straalen N."/>
            <person name="Roelofs D."/>
        </authorList>
    </citation>
    <scope>NUCLEOTIDE SEQUENCE [LARGE SCALE GENOMIC DNA]</scope>
    <source>
        <strain evidence="15 16">VU population</strain>
        <tissue evidence="15">Whole body</tissue>
    </source>
</reference>
<dbReference type="InterPro" id="IPR003347">
    <property type="entry name" value="JmjC_dom"/>
</dbReference>
<comment type="cofactor">
    <cofactor evidence="1">
        <name>Fe(2+)</name>
        <dbReference type="ChEBI" id="CHEBI:29033"/>
    </cofactor>
</comment>
<evidence type="ECO:0000256" key="9">
    <source>
        <dbReference type="ARBA" id="ARBA00023108"/>
    </source>
</evidence>
<keyword evidence="5" id="KW-0223">Dioxygenase</keyword>
<keyword evidence="16" id="KW-1185">Reference proteome</keyword>
<evidence type="ECO:0000256" key="1">
    <source>
        <dbReference type="ARBA" id="ARBA00001954"/>
    </source>
</evidence>
<evidence type="ECO:0000256" key="7">
    <source>
        <dbReference type="ARBA" id="ARBA00023004"/>
    </source>
</evidence>
<gene>
    <name evidence="15" type="ORF">Fcan01_08049</name>
</gene>
<keyword evidence="10" id="KW-0804">Transcription</keyword>
<keyword evidence="12" id="KW-0131">Cell cycle</keyword>
<evidence type="ECO:0000256" key="4">
    <source>
        <dbReference type="ARBA" id="ARBA00022853"/>
    </source>
</evidence>
<accession>A0A226EH18</accession>
<dbReference type="SMART" id="SM00558">
    <property type="entry name" value="JmjC"/>
    <property type="match status" value="1"/>
</dbReference>
<evidence type="ECO:0000256" key="13">
    <source>
        <dbReference type="ARBA" id="ARBA00049800"/>
    </source>
</evidence>
<dbReference type="GO" id="GO:0046872">
    <property type="term" value="F:metal ion binding"/>
    <property type="evidence" value="ECO:0007669"/>
    <property type="project" value="UniProtKB-KW"/>
</dbReference>
<evidence type="ECO:0000256" key="2">
    <source>
        <dbReference type="ARBA" id="ARBA00004123"/>
    </source>
</evidence>
<dbReference type="GO" id="GO:0005634">
    <property type="term" value="C:nucleus"/>
    <property type="evidence" value="ECO:0007669"/>
    <property type="project" value="UniProtKB-SubCell"/>
</dbReference>
<dbReference type="EMBL" id="LNIX01000003">
    <property type="protein sequence ID" value="OXA56925.1"/>
    <property type="molecule type" value="Genomic_DNA"/>
</dbReference>
<keyword evidence="9" id="KW-0090">Biological rhythms</keyword>
<keyword evidence="8" id="KW-0805">Transcription regulation</keyword>
<keyword evidence="11" id="KW-0539">Nucleus</keyword>
<dbReference type="GO" id="GO:0032259">
    <property type="term" value="P:methylation"/>
    <property type="evidence" value="ECO:0007669"/>
    <property type="project" value="UniProtKB-KW"/>
</dbReference>
<dbReference type="InterPro" id="IPR041667">
    <property type="entry name" value="Cupin_8"/>
</dbReference>
<evidence type="ECO:0000313" key="16">
    <source>
        <dbReference type="Proteomes" id="UP000198287"/>
    </source>
</evidence>
<dbReference type="Proteomes" id="UP000198287">
    <property type="component" value="Unassembled WGS sequence"/>
</dbReference>
<keyword evidence="7" id="KW-0408">Iron</keyword>
<keyword evidence="6" id="KW-0560">Oxidoreductase</keyword>